<keyword evidence="13" id="KW-1185">Reference proteome</keyword>
<keyword evidence="9" id="KW-0175">Coiled coil</keyword>
<protein>
    <recommendedName>
        <fullName evidence="3">Vacuolar protein sorting-associated protein 18 homolog</fullName>
    </recommendedName>
</protein>
<keyword evidence="4" id="KW-0479">Metal-binding</keyword>
<evidence type="ECO:0000256" key="8">
    <source>
        <dbReference type="PROSITE-ProRule" id="PRU01006"/>
    </source>
</evidence>
<name>A0AAN7P432_9COLE</name>
<accession>A0AAN7P432</accession>
<dbReference type="SUPFAM" id="SSF57850">
    <property type="entry name" value="RING/U-box"/>
    <property type="match status" value="1"/>
</dbReference>
<evidence type="ECO:0000256" key="7">
    <source>
        <dbReference type="ARBA" id="ARBA00023136"/>
    </source>
</evidence>
<evidence type="ECO:0000256" key="5">
    <source>
        <dbReference type="ARBA" id="ARBA00022771"/>
    </source>
</evidence>
<proteinExistence type="inferred from homology"/>
<dbReference type="GO" id="GO:0006886">
    <property type="term" value="P:intracellular protein transport"/>
    <property type="evidence" value="ECO:0007669"/>
    <property type="project" value="UniProtKB-UniRule"/>
</dbReference>
<dbReference type="InterPro" id="IPR007810">
    <property type="entry name" value="Pep3/Vps18_beta-prop"/>
</dbReference>
<dbReference type="GO" id="GO:0006904">
    <property type="term" value="P:vesicle docking involved in exocytosis"/>
    <property type="evidence" value="ECO:0007669"/>
    <property type="project" value="TreeGrafter"/>
</dbReference>
<comment type="subcellular location">
    <subcellularLocation>
        <location evidence="1">Late endosome membrane</location>
        <topology evidence="1">Peripheral membrane protein</topology>
        <orientation evidence="1">Cytoplasmic side</orientation>
    </subcellularLocation>
</comment>
<comment type="caution">
    <text evidence="12">The sequence shown here is derived from an EMBL/GenBank/DDBJ whole genome shotgun (WGS) entry which is preliminary data.</text>
</comment>
<dbReference type="InterPro" id="IPR000547">
    <property type="entry name" value="Clathrin_H-chain/VPS_repeat"/>
</dbReference>
<dbReference type="GO" id="GO:0007040">
    <property type="term" value="P:lysosome organization"/>
    <property type="evidence" value="ECO:0007669"/>
    <property type="project" value="TreeGrafter"/>
</dbReference>
<evidence type="ECO:0000259" key="10">
    <source>
        <dbReference type="Pfam" id="PF05131"/>
    </source>
</evidence>
<evidence type="ECO:0000313" key="12">
    <source>
        <dbReference type="EMBL" id="KAK4874931.1"/>
    </source>
</evidence>
<evidence type="ECO:0000256" key="2">
    <source>
        <dbReference type="ARBA" id="ARBA00010454"/>
    </source>
</evidence>
<dbReference type="Proteomes" id="UP001353858">
    <property type="component" value="Unassembled WGS sequence"/>
</dbReference>
<dbReference type="GO" id="GO:0008270">
    <property type="term" value="F:zinc ion binding"/>
    <property type="evidence" value="ECO:0007669"/>
    <property type="project" value="UniProtKB-KW"/>
</dbReference>
<evidence type="ECO:0000256" key="3">
    <source>
        <dbReference type="ARBA" id="ARBA00017338"/>
    </source>
</evidence>
<dbReference type="GO" id="GO:0031902">
    <property type="term" value="C:late endosome membrane"/>
    <property type="evidence" value="ECO:0007669"/>
    <property type="project" value="UniProtKB-SubCell"/>
</dbReference>
<gene>
    <name evidence="12" type="ORF">RN001_014291</name>
</gene>
<feature type="domain" description="Pep3/Vps18 beta-propeller" evidence="10">
    <location>
        <begin position="36"/>
        <end position="399"/>
    </location>
</feature>
<keyword evidence="7" id="KW-0472">Membrane</keyword>
<evidence type="ECO:0000256" key="9">
    <source>
        <dbReference type="SAM" id="Coils"/>
    </source>
</evidence>
<dbReference type="SMART" id="SM00299">
    <property type="entry name" value="CLH"/>
    <property type="match status" value="1"/>
</dbReference>
<comment type="similarity">
    <text evidence="2">Belongs to the VPS18 family.</text>
</comment>
<keyword evidence="5" id="KW-0863">Zinc-finger</keyword>
<dbReference type="PANTHER" id="PTHR23323">
    <property type="entry name" value="VACUOLAR PROTEIN SORTING-ASSOCIATED PROTEIN"/>
    <property type="match status" value="1"/>
</dbReference>
<dbReference type="GO" id="GO:0007032">
    <property type="term" value="P:endosome organization"/>
    <property type="evidence" value="ECO:0007669"/>
    <property type="project" value="TreeGrafter"/>
</dbReference>
<keyword evidence="6" id="KW-0862">Zinc</keyword>
<dbReference type="GO" id="GO:0008333">
    <property type="term" value="P:endosome to lysosome transport"/>
    <property type="evidence" value="ECO:0007669"/>
    <property type="project" value="TreeGrafter"/>
</dbReference>
<evidence type="ECO:0000259" key="11">
    <source>
        <dbReference type="Pfam" id="PF26148"/>
    </source>
</evidence>
<evidence type="ECO:0000256" key="1">
    <source>
        <dbReference type="ARBA" id="ARBA00004492"/>
    </source>
</evidence>
<organism evidence="12 13">
    <name type="scientific">Aquatica leii</name>
    <dbReference type="NCBI Taxonomy" id="1421715"/>
    <lineage>
        <taxon>Eukaryota</taxon>
        <taxon>Metazoa</taxon>
        <taxon>Ecdysozoa</taxon>
        <taxon>Arthropoda</taxon>
        <taxon>Hexapoda</taxon>
        <taxon>Insecta</taxon>
        <taxon>Pterygota</taxon>
        <taxon>Neoptera</taxon>
        <taxon>Endopterygota</taxon>
        <taxon>Coleoptera</taxon>
        <taxon>Polyphaga</taxon>
        <taxon>Elateriformia</taxon>
        <taxon>Elateroidea</taxon>
        <taxon>Lampyridae</taxon>
        <taxon>Luciolinae</taxon>
        <taxon>Aquatica</taxon>
    </lineage>
</organism>
<dbReference type="InterPro" id="IPR058919">
    <property type="entry name" value="Pep3/Vps18_RING_C"/>
</dbReference>
<dbReference type="Pfam" id="PF05131">
    <property type="entry name" value="Pep3_Vps18"/>
    <property type="match status" value="1"/>
</dbReference>
<sequence length="975" mass="112876">MAGMFDQFEQPAQKSKNNNTWNQSGFIHMKLEQDVPIFGKARMNFTPSDKVTHVAISNKYLVVAMANSMLFRMSINQPDAQDEISLTKYTNTCRLTNLFLDPTGAHLLMSFAPRTPEGIPELVYLSQKSNKLRPTTKFRGHEFTEIGWNHNNDSETTTGSILLGTSKGLIFETEILLEGDKFFTSSLEIYWKQVFDIGKGTNTPITGIEFYQIPNTDKYFIFVSTPTRLYYFNGRTNSEEKPLLQQVFSKYLNVPENQTFYEVKSNLRYSRLRFWSETRSYPTAFVWLIENSVIYSKFDPNIQTDIEAIMKNKKMISHPKPLYQDYSVSQKPPIACVLTEFHVLLAYSDTIKGISLLNKELVYEDNYNEAFGRLVNIVTDNVTGTIWAVAENAVFRFKITKEERNVWQIYCENKDFELAKKYSINNPVHYNHVLIKEADMLFDECKYLESAKGYAMAQSGFEEVCLKFIQVNEHDALKTFLCEKLETFTPHDKTQITLIVIWVVELYLNELEEMRIGGKEQTTKYFEVQKDFQAFLALPNVSERIKSVKSTIYDLMASHGDKMNSIQLTIVHKDFEKLIRQHIYKNSFHEALDVLKSQNNKELFYQFAPILMQEIPKFTVKALIDQGSNLLPVKLLPALANCNGELHSKEIITYLEFCTGRLLTTEPAIHNLLVSLYAKYDPEKLMVYLDQQGQDITMVNYNVHFALRLCQEKNLTKACVQLSALLGLWESAVDLALTISVDVAKQYANMPQQNDLELRKKLWLKIAKHVVSEKDNIEQAMEFLEQCELLRIEDILPFFSDFVTIDHFRDAICKSLKEYNKHIQDLQDEMEEATHSADLVNKEIQSFRNRYTFINCGDTCKICELTLIVRPFYIFPCNHKFHSDCLLNELKPILGPAKKFKLAELQRQQKILNSQMNVDTISTNSSGISARDSVRADIDNIIASECLYCGENMIRNIDLPFIDEKEYDRIIKEWE</sequence>
<evidence type="ECO:0000256" key="6">
    <source>
        <dbReference type="ARBA" id="ARBA00022833"/>
    </source>
</evidence>
<evidence type="ECO:0000256" key="4">
    <source>
        <dbReference type="ARBA" id="ARBA00022723"/>
    </source>
</evidence>
<dbReference type="GO" id="GO:0048284">
    <property type="term" value="P:organelle fusion"/>
    <property type="evidence" value="ECO:0007669"/>
    <property type="project" value="TreeGrafter"/>
</dbReference>
<dbReference type="AlphaFoldDB" id="A0AAN7P432"/>
<dbReference type="GO" id="GO:0030897">
    <property type="term" value="C:HOPS complex"/>
    <property type="evidence" value="ECO:0007669"/>
    <property type="project" value="TreeGrafter"/>
</dbReference>
<dbReference type="PANTHER" id="PTHR23323:SF26">
    <property type="entry name" value="VACUOLAR PROTEIN SORTING-ASSOCIATED PROTEIN 18 HOMOLOG"/>
    <property type="match status" value="1"/>
</dbReference>
<feature type="coiled-coil region" evidence="9">
    <location>
        <begin position="809"/>
        <end position="850"/>
    </location>
</feature>
<reference evidence="13" key="1">
    <citation type="submission" date="2023-01" db="EMBL/GenBank/DDBJ databases">
        <title>Key to firefly adult light organ development and bioluminescence: homeobox transcription factors regulate luciferase expression and transportation to peroxisome.</title>
        <authorList>
            <person name="Fu X."/>
        </authorList>
    </citation>
    <scope>NUCLEOTIDE SEQUENCE [LARGE SCALE GENOMIC DNA]</scope>
</reference>
<feature type="repeat" description="CHCR" evidence="8">
    <location>
        <begin position="623"/>
        <end position="779"/>
    </location>
</feature>
<feature type="domain" description="Pep3/Vps18 RING C-terminal" evidence="11">
    <location>
        <begin position="855"/>
        <end position="955"/>
    </location>
</feature>
<dbReference type="GO" id="GO:0030674">
    <property type="term" value="F:protein-macromolecule adaptor activity"/>
    <property type="evidence" value="ECO:0007669"/>
    <property type="project" value="TreeGrafter"/>
</dbReference>
<dbReference type="Pfam" id="PF26148">
    <property type="entry name" value="VPS18_RING_C"/>
    <property type="match status" value="1"/>
</dbReference>
<evidence type="ECO:0000313" key="13">
    <source>
        <dbReference type="Proteomes" id="UP001353858"/>
    </source>
</evidence>
<dbReference type="PROSITE" id="PS50236">
    <property type="entry name" value="CHCR"/>
    <property type="match status" value="1"/>
</dbReference>
<dbReference type="EMBL" id="JARPUR010000006">
    <property type="protein sequence ID" value="KAK4874931.1"/>
    <property type="molecule type" value="Genomic_DNA"/>
</dbReference>